<dbReference type="EMBL" id="FOGF01000024">
    <property type="protein sequence ID" value="SER18908.1"/>
    <property type="molecule type" value="Genomic_DNA"/>
</dbReference>
<accession>A0A1H9M5A1</accession>
<organism evidence="2 3">
    <name type="scientific">Granulicatella balaenopterae</name>
    <dbReference type="NCBI Taxonomy" id="137733"/>
    <lineage>
        <taxon>Bacteria</taxon>
        <taxon>Bacillati</taxon>
        <taxon>Bacillota</taxon>
        <taxon>Bacilli</taxon>
        <taxon>Lactobacillales</taxon>
        <taxon>Carnobacteriaceae</taxon>
        <taxon>Granulicatella</taxon>
    </lineage>
</organism>
<keyword evidence="1" id="KW-0812">Transmembrane</keyword>
<dbReference type="AlphaFoldDB" id="A0A1H9M5A1"/>
<name>A0A1H9M5A1_9LACT</name>
<evidence type="ECO:0000256" key="1">
    <source>
        <dbReference type="SAM" id="Phobius"/>
    </source>
</evidence>
<feature type="transmembrane region" description="Helical" evidence="1">
    <location>
        <begin position="6"/>
        <end position="25"/>
    </location>
</feature>
<dbReference type="Proteomes" id="UP000198556">
    <property type="component" value="Unassembled WGS sequence"/>
</dbReference>
<proteinExistence type="predicted"/>
<keyword evidence="1" id="KW-0472">Membrane</keyword>
<keyword evidence="3" id="KW-1185">Reference proteome</keyword>
<evidence type="ECO:0000313" key="3">
    <source>
        <dbReference type="Proteomes" id="UP000198556"/>
    </source>
</evidence>
<sequence length="57" mass="6370">MSPTAIKVLLTIPAILIIILCIFILKNNNSETDTMRIKVLAVALIIASLYWSISLWI</sequence>
<evidence type="ECO:0000313" key="2">
    <source>
        <dbReference type="EMBL" id="SER18908.1"/>
    </source>
</evidence>
<protein>
    <submittedName>
        <fullName evidence="2">Uncharacterized protein</fullName>
    </submittedName>
</protein>
<reference evidence="2 3" key="1">
    <citation type="submission" date="2016-10" db="EMBL/GenBank/DDBJ databases">
        <authorList>
            <person name="de Groot N.N."/>
        </authorList>
    </citation>
    <scope>NUCLEOTIDE SEQUENCE [LARGE SCALE GENOMIC DNA]</scope>
    <source>
        <strain evidence="2 3">DSM 15827</strain>
    </source>
</reference>
<gene>
    <name evidence="2" type="ORF">SAMN05421767_12412</name>
</gene>
<feature type="transmembrane region" description="Helical" evidence="1">
    <location>
        <begin position="37"/>
        <end position="56"/>
    </location>
</feature>
<keyword evidence="1" id="KW-1133">Transmembrane helix</keyword>